<name>A0A1H0Q4L9_9CLOT</name>
<feature type="region of interest" description="Disordered" evidence="3">
    <location>
        <begin position="110"/>
        <end position="165"/>
    </location>
</feature>
<evidence type="ECO:0000313" key="4">
    <source>
        <dbReference type="EMBL" id="SDP11656.1"/>
    </source>
</evidence>
<dbReference type="EMBL" id="FNJM01000002">
    <property type="protein sequence ID" value="SDP11656.1"/>
    <property type="molecule type" value="Genomic_DNA"/>
</dbReference>
<dbReference type="InterPro" id="IPR050465">
    <property type="entry name" value="UPF0194_transport"/>
</dbReference>
<evidence type="ECO:0000256" key="2">
    <source>
        <dbReference type="ARBA" id="ARBA00023054"/>
    </source>
</evidence>
<sequence>MKKKLSKKAKVGLIVAGAVVSIAIVVAAGLAVKNSANNSSSKTADLNSEVVYEVTGEEPLKFKGNSIISKEQNIVVDKTQGEVKDLKVEDKQDVKAGDVLFTYHSTQATNEKEKLNSQINSNSEKSQRSKKNKDALNNELNSLTKKIETEKSNSPAGEPSQAVMGLTQKNEEIKAKIEGEQTSINAYNDVINELTAQRDLLSKQEKKNITAEIDGIAYIYEKGLSDITSPYIRIVSKEPLIKGEASEFEIESIKIGDKAMVKVVSTDEMIKGIVTSIDELPASSIDGKSLSYTFNIKQEKPIRIGFNVEIKLNYDGLTIPKECVIEEDSKLYVAKSKETSFEKVEIKGVLDGENYTLENDTIKIGDKISKTPIESLKVEVK</sequence>
<dbReference type="AlphaFoldDB" id="A0A1H0Q4L9"/>
<gene>
    <name evidence="4" type="ORF">SAMN04488529_102179</name>
</gene>
<keyword evidence="5" id="KW-1185">Reference proteome</keyword>
<proteinExistence type="predicted"/>
<evidence type="ECO:0000313" key="5">
    <source>
        <dbReference type="Proteomes" id="UP000198597"/>
    </source>
</evidence>
<evidence type="ECO:0000256" key="3">
    <source>
        <dbReference type="SAM" id="MobiDB-lite"/>
    </source>
</evidence>
<dbReference type="OrthoDB" id="1935332at2"/>
<dbReference type="STRING" id="94869.SAMN04488529_102179"/>
<protein>
    <submittedName>
        <fullName evidence="4">Multidrug efflux pump subunit AcrA (Membrane-fusion protein)</fullName>
    </submittedName>
</protein>
<keyword evidence="2" id="KW-0175">Coiled coil</keyword>
<dbReference type="RefSeq" id="WP_089966897.1">
    <property type="nucleotide sequence ID" value="NZ_FNJM01000002.1"/>
</dbReference>
<evidence type="ECO:0000256" key="1">
    <source>
        <dbReference type="ARBA" id="ARBA00004196"/>
    </source>
</evidence>
<dbReference type="PANTHER" id="PTHR32347">
    <property type="entry name" value="EFFLUX SYSTEM COMPONENT YKNX-RELATED"/>
    <property type="match status" value="1"/>
</dbReference>
<dbReference type="GO" id="GO:0030313">
    <property type="term" value="C:cell envelope"/>
    <property type="evidence" value="ECO:0007669"/>
    <property type="project" value="UniProtKB-SubCell"/>
</dbReference>
<comment type="subcellular location">
    <subcellularLocation>
        <location evidence="1">Cell envelope</location>
    </subcellularLocation>
</comment>
<reference evidence="4 5" key="1">
    <citation type="submission" date="2016-10" db="EMBL/GenBank/DDBJ databases">
        <authorList>
            <person name="de Groot N.N."/>
        </authorList>
    </citation>
    <scope>NUCLEOTIDE SEQUENCE [LARGE SCALE GENOMIC DNA]</scope>
    <source>
        <strain evidence="4 5">DSM 12272</strain>
    </source>
</reference>
<dbReference type="Proteomes" id="UP000198597">
    <property type="component" value="Unassembled WGS sequence"/>
</dbReference>
<accession>A0A1H0Q4L9</accession>
<dbReference type="PANTHER" id="PTHR32347:SF14">
    <property type="entry name" value="EFFLUX SYSTEM COMPONENT YKNX-RELATED"/>
    <property type="match status" value="1"/>
</dbReference>
<organism evidence="4 5">
    <name type="scientific">Clostridium gasigenes</name>
    <dbReference type="NCBI Taxonomy" id="94869"/>
    <lineage>
        <taxon>Bacteria</taxon>
        <taxon>Bacillati</taxon>
        <taxon>Bacillota</taxon>
        <taxon>Clostridia</taxon>
        <taxon>Eubacteriales</taxon>
        <taxon>Clostridiaceae</taxon>
        <taxon>Clostridium</taxon>
    </lineage>
</organism>